<name>J9DNX1_EDHAE</name>
<feature type="region of interest" description="Disordered" evidence="2">
    <location>
        <begin position="446"/>
        <end position="490"/>
    </location>
</feature>
<dbReference type="HOGENOM" id="CLU_333173_0_0_1"/>
<feature type="compositionally biased region" description="Basic and acidic residues" evidence="2">
    <location>
        <begin position="116"/>
        <end position="131"/>
    </location>
</feature>
<keyword evidence="4" id="KW-1185">Reference proteome</keyword>
<reference evidence="4" key="2">
    <citation type="submission" date="2015-07" db="EMBL/GenBank/DDBJ databases">
        <title>Contrasting host-pathogen interactions and genome evolution in two generalist and specialist microsporidian pathogens of mosquitoes.</title>
        <authorList>
            <consortium name="The Broad Institute Genomics Platform"/>
            <consortium name="The Broad Institute Genome Sequencing Center for Infectious Disease"/>
            <person name="Cuomo C.A."/>
            <person name="Sanscrainte N.D."/>
            <person name="Goldberg J.M."/>
            <person name="Heiman D."/>
            <person name="Young S."/>
            <person name="Zeng Q."/>
            <person name="Becnel J.J."/>
            <person name="Birren B.W."/>
        </authorList>
    </citation>
    <scope>NUCLEOTIDE SEQUENCE [LARGE SCALE GENOMIC DNA]</scope>
    <source>
        <strain evidence="4">USNM 41457</strain>
    </source>
</reference>
<dbReference type="VEuPathDB" id="MicrosporidiaDB:EDEG_01477"/>
<feature type="coiled-coil region" evidence="1">
    <location>
        <begin position="600"/>
        <end position="665"/>
    </location>
</feature>
<proteinExistence type="predicted"/>
<protein>
    <submittedName>
        <fullName evidence="3">Uncharacterized protein</fullName>
    </submittedName>
</protein>
<evidence type="ECO:0000256" key="2">
    <source>
        <dbReference type="SAM" id="MobiDB-lite"/>
    </source>
</evidence>
<evidence type="ECO:0000313" key="3">
    <source>
        <dbReference type="EMBL" id="EJW04245.1"/>
    </source>
</evidence>
<sequence>MKNVYIYEFLILYIRIIASKTFEKLHLSELKSNLKDITIVNDPDQKLCTRRKKLPDKSEIAEMLLYESILPINSFLFLAEINNMTEKEIEKICEEVVFEGMKSIYNCKNVGKEKVKDKSKYENTKKDKKAESLVSDQTESENNIGKDLNTNSNFGNDKQNQSDEDNKKFDNFDLRYNKDDNLRQKNKNIINQNNLQEKPEKENKNNINDDIFDENSNNSLFNPDDYDTSYEKVFLNGDFLLSNETSDLIEYSADEYSDENKKSSELGFLGLKDLNKSDHEKNKHGNLPKHIDNKQDAVIDKNSDLNLIYDRVHLSDHKKYETSDNRKLNIDLKLIGKNDIELLFPMKCNLSNILNINKTEKDIENKNLDTDKKQENNEKETAILDLNKPHKTTENEFLKSASGKNDKIESLDFGSDARGFRIFNNSGQENITSDKEKVDNNMKAVKENEKTSKIDLNAQKPIEENKKSGEIYNNQNNDNSKTKDKTDDLAENQKKSNANINSGPLILDNAVQRVLDEKDCKIGDILNNLDDCKPQKFINPLKLTPSIAKETKPSIKKNLNDILIVFSNFSKRIDIQNDKLERGLEKRNLLFEKDRSQMSKRMLLENITVLNNHIKNLSNEELKAMLDIRYIHVKNEKYKRMIKILRRAIIETENLTKAIEREKREFIREFAEKLIIHENKELFELKVAFNLGGSIFAPNMFIQISNLMVIIDKESHLDKAISTILKPIENLNFYIRYKSNTEKKEEIIKFLLACLEKRNNTFFEEIDEGFKARSLVLNMYFKNEESDEIAWNKEKAMDRYQEEFIKYMIKGIKNVNEDNLQNFVVINDDIIKMYKDLIKTGSKQSKTGLLKLFQKNTN</sequence>
<feature type="compositionally biased region" description="Polar residues" evidence="2">
    <location>
        <begin position="134"/>
        <end position="159"/>
    </location>
</feature>
<accession>J9DNX1</accession>
<comment type="caution">
    <text evidence="3">The sequence shown here is derived from an EMBL/GenBank/DDBJ whole genome shotgun (WGS) entry which is preliminary data.</text>
</comment>
<dbReference type="OrthoDB" id="2194817at2759"/>
<feature type="compositionally biased region" description="Basic and acidic residues" evidence="2">
    <location>
        <begin position="160"/>
        <end position="183"/>
    </location>
</feature>
<keyword evidence="1" id="KW-0175">Coiled coil</keyword>
<reference evidence="3 4" key="1">
    <citation type="submission" date="2011-08" db="EMBL/GenBank/DDBJ databases">
        <authorList>
            <person name="Liu Z.J."/>
            <person name="Shi F.L."/>
            <person name="Lu J.Q."/>
            <person name="Li M."/>
            <person name="Wang Z.L."/>
        </authorList>
    </citation>
    <scope>NUCLEOTIDE SEQUENCE [LARGE SCALE GENOMIC DNA]</scope>
    <source>
        <strain evidence="3 4">USNM 41457</strain>
    </source>
</reference>
<dbReference type="InParanoid" id="J9DNX1"/>
<feature type="region of interest" description="Disordered" evidence="2">
    <location>
        <begin position="116"/>
        <end position="222"/>
    </location>
</feature>
<dbReference type="AlphaFoldDB" id="J9DNX1"/>
<evidence type="ECO:0000313" key="4">
    <source>
        <dbReference type="Proteomes" id="UP000003163"/>
    </source>
</evidence>
<feature type="compositionally biased region" description="Basic and acidic residues" evidence="2">
    <location>
        <begin position="480"/>
        <end position="490"/>
    </location>
</feature>
<dbReference type="EMBL" id="AFBI03000021">
    <property type="protein sequence ID" value="EJW04245.1"/>
    <property type="molecule type" value="Genomic_DNA"/>
</dbReference>
<dbReference type="Proteomes" id="UP000003163">
    <property type="component" value="Unassembled WGS sequence"/>
</dbReference>
<feature type="compositionally biased region" description="Low complexity" evidence="2">
    <location>
        <begin position="187"/>
        <end position="196"/>
    </location>
</feature>
<gene>
    <name evidence="3" type="ORF">EDEG_01477</name>
</gene>
<feature type="compositionally biased region" description="Low complexity" evidence="2">
    <location>
        <begin position="205"/>
        <end position="219"/>
    </location>
</feature>
<organism evidence="3 4">
    <name type="scientific">Edhazardia aedis (strain USNM 41457)</name>
    <name type="common">Microsporidian parasite</name>
    <dbReference type="NCBI Taxonomy" id="1003232"/>
    <lineage>
        <taxon>Eukaryota</taxon>
        <taxon>Fungi</taxon>
        <taxon>Fungi incertae sedis</taxon>
        <taxon>Microsporidia</taxon>
        <taxon>Edhazardia</taxon>
    </lineage>
</organism>
<evidence type="ECO:0000256" key="1">
    <source>
        <dbReference type="SAM" id="Coils"/>
    </source>
</evidence>